<evidence type="ECO:0000256" key="1">
    <source>
        <dbReference type="ARBA" id="ARBA00001974"/>
    </source>
</evidence>
<name>A0A2S9QSY9_9MICO</name>
<comment type="cofactor">
    <cofactor evidence="1">
        <name>FAD</name>
        <dbReference type="ChEBI" id="CHEBI:57692"/>
    </cofactor>
</comment>
<feature type="domain" description="Amine oxidase" evidence="6">
    <location>
        <begin position="13"/>
        <end position="432"/>
    </location>
</feature>
<evidence type="ECO:0000256" key="3">
    <source>
        <dbReference type="ARBA" id="ARBA00023002"/>
    </source>
</evidence>
<dbReference type="InterPro" id="IPR001613">
    <property type="entry name" value="Flavin_amine_oxidase"/>
</dbReference>
<dbReference type="AlphaFoldDB" id="A0A2S9QSY9"/>
<dbReference type="PANTHER" id="PTHR43563">
    <property type="entry name" value="AMINE OXIDASE"/>
    <property type="match status" value="1"/>
</dbReference>
<dbReference type="Gene3D" id="3.50.50.60">
    <property type="entry name" value="FAD/NAD(P)-binding domain"/>
    <property type="match status" value="1"/>
</dbReference>
<dbReference type="InterPro" id="IPR036188">
    <property type="entry name" value="FAD/NAD-bd_sf"/>
</dbReference>
<feature type="region of interest" description="Disordered" evidence="5">
    <location>
        <begin position="437"/>
        <end position="459"/>
    </location>
</feature>
<gene>
    <name evidence="7" type="ORF">B4915_00035</name>
</gene>
<dbReference type="Gene3D" id="1.10.405.10">
    <property type="entry name" value="Guanine Nucleotide Dissociation Inhibitor, domain 1"/>
    <property type="match status" value="1"/>
</dbReference>
<protein>
    <submittedName>
        <fullName evidence="7">Amino acid oxidase</fullName>
    </submittedName>
</protein>
<proteinExistence type="inferred from homology"/>
<dbReference type="PANTHER" id="PTHR43563:SF1">
    <property type="entry name" value="AMINE OXIDASE [FLAVIN-CONTAINING] B"/>
    <property type="match status" value="1"/>
</dbReference>
<reference evidence="7 8" key="1">
    <citation type="journal article" date="2017" name="New Microbes New Infect">
        <title>Genome sequence of 'Leucobacter massiliensis' sp. nov. isolated from human pharynx after travel to the 2014 Hajj.</title>
        <authorList>
            <person name="Leangapichart T."/>
            <person name="Gautret P."/>
            <person name="Nguyen T.T."/>
            <person name="Armstrong N."/>
            <person name="Rolain J.M."/>
        </authorList>
    </citation>
    <scope>NUCLEOTIDE SEQUENCE [LARGE SCALE GENOMIC DNA]</scope>
    <source>
        <strain evidence="7 8">122RC15</strain>
    </source>
</reference>
<dbReference type="PRINTS" id="PR00757">
    <property type="entry name" value="AMINEOXDASEF"/>
</dbReference>
<dbReference type="EMBL" id="MWZD01000002">
    <property type="protein sequence ID" value="PRI12678.1"/>
    <property type="molecule type" value="Genomic_DNA"/>
</dbReference>
<sequence length="459" mass="50187">MQQVDVVVIGAGFAGLVAARELGATGLDVLTLEARDRIGGRTWTDHRLGRELEMGANWVHWVQPHVWAEMTRYGRGIERSPRAEEAYWRGADGSPRRGSLDAFMELIDAGQQLVVDDVREAIPRGVEPCEGRIRELDHLSLQDRFDALALDAEARTANESVWVGHVNAPLDRVGLSSALRWVAAAGGHWQLMHEASATYRVTGGMRRFAEAIAADVAGEIRLGCGVVSVTQTGTGDDAHAIVETGTGERIRARRVVSTLPVNAIDAIRFDPPLPEAWQRQHAETVASQGCKIWLRARGHLPRFFAYGSQHDPISVLKAEFFLSDGTGDSTLLVGFGPDHRSVDPDDLGALQRAVDELRPGIELIEATTHDWMGDPLSRTTWMTHRPGQLTRDLCELQQPAGLLHFATTDNAALWGGFIDGAIESALREARAVAAALRGPEPAQRRAGLSPRARPGRQRR</sequence>
<evidence type="ECO:0000256" key="4">
    <source>
        <dbReference type="PIRSR" id="PIRSR601613-1"/>
    </source>
</evidence>
<feature type="binding site" evidence="4">
    <location>
        <begin position="33"/>
        <end position="34"/>
    </location>
    <ligand>
        <name>FAD</name>
        <dbReference type="ChEBI" id="CHEBI:57692"/>
    </ligand>
</feature>
<evidence type="ECO:0000259" key="6">
    <source>
        <dbReference type="Pfam" id="PF01593"/>
    </source>
</evidence>
<evidence type="ECO:0000256" key="5">
    <source>
        <dbReference type="SAM" id="MobiDB-lite"/>
    </source>
</evidence>
<dbReference type="SUPFAM" id="SSF51905">
    <property type="entry name" value="FAD/NAD(P)-binding domain"/>
    <property type="match status" value="1"/>
</dbReference>
<evidence type="ECO:0000313" key="8">
    <source>
        <dbReference type="Proteomes" id="UP000238650"/>
    </source>
</evidence>
<organism evidence="7 8">
    <name type="scientific">Leucobacter massiliensis</name>
    <dbReference type="NCBI Taxonomy" id="1686285"/>
    <lineage>
        <taxon>Bacteria</taxon>
        <taxon>Bacillati</taxon>
        <taxon>Actinomycetota</taxon>
        <taxon>Actinomycetes</taxon>
        <taxon>Micrococcales</taxon>
        <taxon>Microbacteriaceae</taxon>
        <taxon>Leucobacter</taxon>
    </lineage>
</organism>
<comment type="caution">
    <text evidence="7">The sequence shown here is derived from an EMBL/GenBank/DDBJ whole genome shotgun (WGS) entry which is preliminary data.</text>
</comment>
<evidence type="ECO:0000313" key="7">
    <source>
        <dbReference type="EMBL" id="PRI12678.1"/>
    </source>
</evidence>
<dbReference type="OrthoDB" id="337830at2"/>
<evidence type="ECO:0000256" key="2">
    <source>
        <dbReference type="ARBA" id="ARBA00005995"/>
    </source>
</evidence>
<dbReference type="GO" id="GO:0016491">
    <property type="term" value="F:oxidoreductase activity"/>
    <property type="evidence" value="ECO:0007669"/>
    <property type="project" value="UniProtKB-KW"/>
</dbReference>
<dbReference type="Proteomes" id="UP000238650">
    <property type="component" value="Unassembled WGS sequence"/>
</dbReference>
<dbReference type="InterPro" id="IPR002937">
    <property type="entry name" value="Amino_oxidase"/>
</dbReference>
<dbReference type="Gene3D" id="3.90.660.10">
    <property type="match status" value="1"/>
</dbReference>
<keyword evidence="8" id="KW-1185">Reference proteome</keyword>
<dbReference type="Pfam" id="PF01593">
    <property type="entry name" value="Amino_oxidase"/>
    <property type="match status" value="1"/>
</dbReference>
<keyword evidence="3" id="KW-0560">Oxidoreductase</keyword>
<dbReference type="InterPro" id="IPR050703">
    <property type="entry name" value="Flavin_MAO"/>
</dbReference>
<feature type="binding site" evidence="4">
    <location>
        <position position="335"/>
    </location>
    <ligand>
        <name>substrate</name>
    </ligand>
</feature>
<accession>A0A2S9QSY9</accession>
<feature type="binding site" evidence="4">
    <location>
        <position position="226"/>
    </location>
    <ligand>
        <name>FAD</name>
        <dbReference type="ChEBI" id="CHEBI:57692"/>
    </ligand>
</feature>
<comment type="similarity">
    <text evidence="2">Belongs to the flavin monoamine oxidase family.</text>
</comment>